<comment type="caution">
    <text evidence="2">The sequence shown here is derived from an EMBL/GenBank/DDBJ whole genome shotgun (WGS) entry which is preliminary data.</text>
</comment>
<keyword evidence="1" id="KW-1133">Transmembrane helix</keyword>
<dbReference type="AlphaFoldDB" id="A0A8H7ETM3"/>
<dbReference type="EMBL" id="JABAYA010000010">
    <property type="protein sequence ID" value="KAF7731424.1"/>
    <property type="molecule type" value="Genomic_DNA"/>
</dbReference>
<dbReference type="OrthoDB" id="5586934at2759"/>
<reference evidence="2" key="1">
    <citation type="submission" date="2020-01" db="EMBL/GenBank/DDBJ databases">
        <title>Genome Sequencing of Three Apophysomyces-Like Fungal Strains Confirms a Novel Fungal Genus in the Mucoromycota with divergent Burkholderia-like Endosymbiotic Bacteria.</title>
        <authorList>
            <person name="Stajich J.E."/>
            <person name="Macias A.M."/>
            <person name="Carter-House D."/>
            <person name="Lovett B."/>
            <person name="Kasson L.R."/>
            <person name="Berry K."/>
            <person name="Grigoriev I."/>
            <person name="Chang Y."/>
            <person name="Spatafora J."/>
            <person name="Kasson M.T."/>
        </authorList>
    </citation>
    <scope>NUCLEOTIDE SEQUENCE</scope>
    <source>
        <strain evidence="2">NRRL A-21654</strain>
    </source>
</reference>
<evidence type="ECO:0000256" key="1">
    <source>
        <dbReference type="SAM" id="Phobius"/>
    </source>
</evidence>
<feature type="transmembrane region" description="Helical" evidence="1">
    <location>
        <begin position="60"/>
        <end position="82"/>
    </location>
</feature>
<keyword evidence="1" id="KW-0812">Transmembrane</keyword>
<sequence>MGILDNLATEFPTTSWWDKLFVHAPFSLWHGWSVFLAVVNAFIAFTHVRKDDQGNVREPNVFVTVLIYLALAILTATAISYVEYKHKKGDVTSALVIAFGLWAIFDEQRIPIVHWGAFTAALISTIYPIKPFIYRILGYGTPETAPLLG</sequence>
<keyword evidence="1" id="KW-0472">Membrane</keyword>
<gene>
    <name evidence="2" type="ORF">EC973_000232</name>
</gene>
<accession>A0A8H7ETM3</accession>
<organism evidence="2 3">
    <name type="scientific">Apophysomyces ossiformis</name>
    <dbReference type="NCBI Taxonomy" id="679940"/>
    <lineage>
        <taxon>Eukaryota</taxon>
        <taxon>Fungi</taxon>
        <taxon>Fungi incertae sedis</taxon>
        <taxon>Mucoromycota</taxon>
        <taxon>Mucoromycotina</taxon>
        <taxon>Mucoromycetes</taxon>
        <taxon>Mucorales</taxon>
        <taxon>Mucorineae</taxon>
        <taxon>Mucoraceae</taxon>
        <taxon>Apophysomyces</taxon>
    </lineage>
</organism>
<evidence type="ECO:0000313" key="2">
    <source>
        <dbReference type="EMBL" id="KAF7731424.1"/>
    </source>
</evidence>
<evidence type="ECO:0000313" key="3">
    <source>
        <dbReference type="Proteomes" id="UP000605846"/>
    </source>
</evidence>
<feature type="transmembrane region" description="Helical" evidence="1">
    <location>
        <begin position="29"/>
        <end position="48"/>
    </location>
</feature>
<name>A0A8H7ETM3_9FUNG</name>
<dbReference type="Proteomes" id="UP000605846">
    <property type="component" value="Unassembled WGS sequence"/>
</dbReference>
<protein>
    <submittedName>
        <fullName evidence="2">Uncharacterized protein</fullName>
    </submittedName>
</protein>
<keyword evidence="3" id="KW-1185">Reference proteome</keyword>
<proteinExistence type="predicted"/>
<feature type="transmembrane region" description="Helical" evidence="1">
    <location>
        <begin position="112"/>
        <end position="129"/>
    </location>
</feature>